<name>A0A839SVX9_9PROT</name>
<organism evidence="8 9">
    <name type="scientific">Limibacillus halophilus</name>
    <dbReference type="NCBI Taxonomy" id="1579333"/>
    <lineage>
        <taxon>Bacteria</taxon>
        <taxon>Pseudomonadati</taxon>
        <taxon>Pseudomonadota</taxon>
        <taxon>Alphaproteobacteria</taxon>
        <taxon>Rhodospirillales</taxon>
        <taxon>Rhodovibrionaceae</taxon>
        <taxon>Limibacillus</taxon>
    </lineage>
</organism>
<evidence type="ECO:0000256" key="4">
    <source>
        <dbReference type="ARBA" id="ARBA00022989"/>
    </source>
</evidence>
<dbReference type="Proteomes" id="UP000581135">
    <property type="component" value="Unassembled WGS sequence"/>
</dbReference>
<feature type="transmembrane region" description="Helical" evidence="6">
    <location>
        <begin position="145"/>
        <end position="170"/>
    </location>
</feature>
<keyword evidence="4 6" id="KW-1133">Transmembrane helix</keyword>
<accession>A0A839SVX9</accession>
<reference evidence="8 9" key="1">
    <citation type="submission" date="2020-08" db="EMBL/GenBank/DDBJ databases">
        <title>Genomic Encyclopedia of Type Strains, Phase III (KMG-III): the genomes of soil and plant-associated and newly described type strains.</title>
        <authorList>
            <person name="Whitman W."/>
        </authorList>
    </citation>
    <scope>NUCLEOTIDE SEQUENCE [LARGE SCALE GENOMIC DNA]</scope>
    <source>
        <strain evidence="8 9">CECT 8803</strain>
    </source>
</reference>
<evidence type="ECO:0000256" key="2">
    <source>
        <dbReference type="ARBA" id="ARBA00022475"/>
    </source>
</evidence>
<sequence>MTSDATLQPVAKKTLFQRFLPLLLLAAGFVAFFAAGLDEYLSWNALVDHNEWLIQQVSDNAIASFLIYSAAYILVVAFSIPGGTIMTLVGGYLFGTLIGGTATVLGATIGACLVFLAARTALGDLFRKKAGGALLRMERGFQENALSYLLVLRLIPLFPFWLVNIVPALLEVPLRTYFIGTLLGIIPGTFVYASVGAGLGTLLAQGRTPDLGIIFNLEIFMPLIGLSLLSLLPVAYRKIKARRDKG</sequence>
<dbReference type="EMBL" id="JACHXA010000009">
    <property type="protein sequence ID" value="MBB3066642.1"/>
    <property type="molecule type" value="Genomic_DNA"/>
</dbReference>
<gene>
    <name evidence="8" type="ORF">FHR98_002950</name>
</gene>
<feature type="transmembrane region" description="Helical" evidence="6">
    <location>
        <begin position="61"/>
        <end position="80"/>
    </location>
</feature>
<feature type="transmembrane region" description="Helical" evidence="6">
    <location>
        <begin position="219"/>
        <end position="236"/>
    </location>
</feature>
<proteinExistence type="inferred from homology"/>
<feature type="transmembrane region" description="Helical" evidence="6">
    <location>
        <begin position="20"/>
        <end position="41"/>
    </location>
</feature>
<feature type="domain" description="VTT" evidence="7">
    <location>
        <begin position="81"/>
        <end position="197"/>
    </location>
</feature>
<comment type="similarity">
    <text evidence="6">Belongs to the TVP38/TMEM64 family.</text>
</comment>
<protein>
    <recommendedName>
        <fullName evidence="6">TVP38/TMEM64 family membrane protein</fullName>
    </recommendedName>
</protein>
<feature type="transmembrane region" description="Helical" evidence="6">
    <location>
        <begin position="92"/>
        <end position="118"/>
    </location>
</feature>
<keyword evidence="9" id="KW-1185">Reference proteome</keyword>
<dbReference type="RefSeq" id="WP_322091266.1">
    <property type="nucleotide sequence ID" value="NZ_JACHXA010000009.1"/>
</dbReference>
<evidence type="ECO:0000313" key="9">
    <source>
        <dbReference type="Proteomes" id="UP000581135"/>
    </source>
</evidence>
<dbReference type="Pfam" id="PF09335">
    <property type="entry name" value="VTT_dom"/>
    <property type="match status" value="1"/>
</dbReference>
<comment type="caution">
    <text evidence="8">The sequence shown here is derived from an EMBL/GenBank/DDBJ whole genome shotgun (WGS) entry which is preliminary data.</text>
</comment>
<evidence type="ECO:0000259" key="7">
    <source>
        <dbReference type="Pfam" id="PF09335"/>
    </source>
</evidence>
<evidence type="ECO:0000256" key="6">
    <source>
        <dbReference type="RuleBase" id="RU366058"/>
    </source>
</evidence>
<dbReference type="PANTHER" id="PTHR12677:SF59">
    <property type="entry name" value="GOLGI APPARATUS MEMBRANE PROTEIN TVP38-RELATED"/>
    <property type="match status" value="1"/>
</dbReference>
<evidence type="ECO:0000256" key="3">
    <source>
        <dbReference type="ARBA" id="ARBA00022692"/>
    </source>
</evidence>
<evidence type="ECO:0000313" key="8">
    <source>
        <dbReference type="EMBL" id="MBB3066642.1"/>
    </source>
</evidence>
<dbReference type="PANTHER" id="PTHR12677">
    <property type="entry name" value="GOLGI APPARATUS MEMBRANE PROTEIN TVP38-RELATED"/>
    <property type="match status" value="1"/>
</dbReference>
<dbReference type="GO" id="GO:0005886">
    <property type="term" value="C:plasma membrane"/>
    <property type="evidence" value="ECO:0007669"/>
    <property type="project" value="UniProtKB-SubCell"/>
</dbReference>
<evidence type="ECO:0000256" key="5">
    <source>
        <dbReference type="ARBA" id="ARBA00023136"/>
    </source>
</evidence>
<keyword evidence="2 6" id="KW-1003">Cell membrane</keyword>
<comment type="subcellular location">
    <subcellularLocation>
        <location evidence="1 6">Cell membrane</location>
        <topology evidence="1 6">Multi-pass membrane protein</topology>
    </subcellularLocation>
</comment>
<keyword evidence="3 6" id="KW-0812">Transmembrane</keyword>
<dbReference type="InterPro" id="IPR032816">
    <property type="entry name" value="VTT_dom"/>
</dbReference>
<dbReference type="AlphaFoldDB" id="A0A839SVX9"/>
<evidence type="ECO:0000256" key="1">
    <source>
        <dbReference type="ARBA" id="ARBA00004651"/>
    </source>
</evidence>
<feature type="transmembrane region" description="Helical" evidence="6">
    <location>
        <begin position="177"/>
        <end position="199"/>
    </location>
</feature>
<keyword evidence="5 6" id="KW-0472">Membrane</keyword>
<dbReference type="InterPro" id="IPR015414">
    <property type="entry name" value="TMEM64"/>
</dbReference>